<dbReference type="Pfam" id="PF13302">
    <property type="entry name" value="Acetyltransf_3"/>
    <property type="match status" value="1"/>
</dbReference>
<protein>
    <recommendedName>
        <fullName evidence="3">N-acetyltransferase domain-containing protein</fullName>
    </recommendedName>
</protein>
<evidence type="ECO:0000313" key="4">
    <source>
        <dbReference type="EMBL" id="THH10212.1"/>
    </source>
</evidence>
<dbReference type="GO" id="GO:0005886">
    <property type="term" value="C:plasma membrane"/>
    <property type="evidence" value="ECO:0007669"/>
    <property type="project" value="InterPro"/>
</dbReference>
<keyword evidence="2" id="KW-1133">Transmembrane helix</keyword>
<dbReference type="Proteomes" id="UP000310158">
    <property type="component" value="Unassembled WGS sequence"/>
</dbReference>
<dbReference type="PANTHER" id="PTHR28013">
    <property type="entry name" value="PROTEIN DCV1-RELATED"/>
    <property type="match status" value="1"/>
</dbReference>
<reference evidence="4 5" key="1">
    <citation type="submission" date="2019-02" db="EMBL/GenBank/DDBJ databases">
        <title>Genome sequencing of the rare red list fungi Bondarzewia mesenterica.</title>
        <authorList>
            <person name="Buettner E."/>
            <person name="Kellner H."/>
        </authorList>
    </citation>
    <scope>NUCLEOTIDE SEQUENCE [LARGE SCALE GENOMIC DNA]</scope>
    <source>
        <strain evidence="4 5">DSM 108281</strain>
    </source>
</reference>
<dbReference type="GO" id="GO:0035838">
    <property type="term" value="C:growing cell tip"/>
    <property type="evidence" value="ECO:0007669"/>
    <property type="project" value="TreeGrafter"/>
</dbReference>
<feature type="compositionally biased region" description="Polar residues" evidence="1">
    <location>
        <begin position="569"/>
        <end position="579"/>
    </location>
</feature>
<feature type="compositionally biased region" description="Polar residues" evidence="1">
    <location>
        <begin position="681"/>
        <end position="696"/>
    </location>
</feature>
<dbReference type="OrthoDB" id="3365245at2759"/>
<dbReference type="AlphaFoldDB" id="A0A4S4LEC6"/>
<comment type="caution">
    <text evidence="4">The sequence shown here is derived from an EMBL/GenBank/DDBJ whole genome shotgun (WGS) entry which is preliminary data.</text>
</comment>
<dbReference type="InterPro" id="IPR016181">
    <property type="entry name" value="Acyl_CoA_acyltransferase"/>
</dbReference>
<evidence type="ECO:0000313" key="5">
    <source>
        <dbReference type="Proteomes" id="UP000310158"/>
    </source>
</evidence>
<name>A0A4S4LEC6_9AGAM</name>
<evidence type="ECO:0000256" key="1">
    <source>
        <dbReference type="SAM" id="MobiDB-lite"/>
    </source>
</evidence>
<feature type="region of interest" description="Disordered" evidence="1">
    <location>
        <begin position="449"/>
        <end position="468"/>
    </location>
</feature>
<dbReference type="PANTHER" id="PTHR28013:SF4">
    <property type="entry name" value="MARVEL DOMAIN-CONTAINING PROTEIN"/>
    <property type="match status" value="1"/>
</dbReference>
<feature type="compositionally biased region" description="Polar residues" evidence="1">
    <location>
        <begin position="660"/>
        <end position="674"/>
    </location>
</feature>
<sequence>MPGLHHPQLRPFEIHEQTGQPYLRLPAPHTHIILTPTRLADIPFVVEILNDPRVYKWLYTPPWPYLPEHANGWIGATKSEADAVWKELVDTSVEDPDAPPKIVGACPVRAIREQKEDGTEIFLGDCGFNLYKFEEILDESARAQSVEENSAREIGDPKIIWQIGDYLKPSHHGQGIMSAVIATLMREWMVPRMGVRQVRPSIHDGNRGSMRVFEKNGFVLYKTMKDVIFTSPLEVTDHSTMGIIRPATPGFLVTLLATILLAVVSFSVPWFKSVYFLKASLSVENINGSITFGVLGYCMQLPNGTTCSKASVGYQLDINALVGNNTSINIPQVAVKWITYALVLHIVALILAAGSALFGLLAHVRELSMTCFSTCISGFGAAIALLAFIFDLAFFFIAKSRINSVKGGSASMGNAIWLTLAAWLLLFFAGCFYGFGRCCIKRRPRDPYNTRQNNDRWNPPGISGNGYDEQMRLDAVKAEADRKARQKQGEQGLPAFQEYDPTQPLTHGGEEEEHPSLHYRDAVPGAPGQQTNIPGYARGAEGTRAVDEYYAPTNQQANAYPPQPRRQATGGSAHTQTPSGYVPSQFAYAHGNAITSSPPPVPVPSDSNFMAAGGQYNHSQYPTQNTQYGNDQYGNNQYASNIGASTYNNAGASHQQYATANSYSDPYNPYTQPQEPVLNPDTYNNTGILYAPSSSVHPEPNSYYQPPPHQSPPPARSYTLGGGGYGSSSVPDLGGNSPAAYVPYAGTSHSPAPINTNVAPVAAGATSPRGPRAMVQSPVEQYEDSPPLYDAATAQPPGQWSSKH</sequence>
<keyword evidence="5" id="KW-1185">Reference proteome</keyword>
<dbReference type="InterPro" id="IPR051380">
    <property type="entry name" value="pH-response_reg_palI/RIM9"/>
</dbReference>
<feature type="transmembrane region" description="Helical" evidence="2">
    <location>
        <begin position="251"/>
        <end position="271"/>
    </location>
</feature>
<dbReference type="EMBL" id="SGPL01000586">
    <property type="protein sequence ID" value="THH10212.1"/>
    <property type="molecule type" value="Genomic_DNA"/>
</dbReference>
<evidence type="ECO:0000256" key="2">
    <source>
        <dbReference type="SAM" id="Phobius"/>
    </source>
</evidence>
<dbReference type="InterPro" id="IPR000182">
    <property type="entry name" value="GNAT_dom"/>
</dbReference>
<dbReference type="Pfam" id="PF06687">
    <property type="entry name" value="SUR7"/>
    <property type="match status" value="1"/>
</dbReference>
<feature type="compositionally biased region" description="Pro residues" evidence="1">
    <location>
        <begin position="705"/>
        <end position="715"/>
    </location>
</feature>
<feature type="transmembrane region" description="Helical" evidence="2">
    <location>
        <begin position="416"/>
        <end position="435"/>
    </location>
</feature>
<feature type="compositionally biased region" description="Polar residues" evidence="1">
    <location>
        <begin position="749"/>
        <end position="758"/>
    </location>
</feature>
<feature type="region of interest" description="Disordered" evidence="1">
    <location>
        <begin position="660"/>
        <end position="731"/>
    </location>
</feature>
<feature type="region of interest" description="Disordered" evidence="1">
    <location>
        <begin position="478"/>
        <end position="537"/>
    </location>
</feature>
<keyword evidence="2" id="KW-0472">Membrane</keyword>
<organism evidence="4 5">
    <name type="scientific">Bondarzewia mesenterica</name>
    <dbReference type="NCBI Taxonomy" id="1095465"/>
    <lineage>
        <taxon>Eukaryota</taxon>
        <taxon>Fungi</taxon>
        <taxon>Dikarya</taxon>
        <taxon>Basidiomycota</taxon>
        <taxon>Agaricomycotina</taxon>
        <taxon>Agaricomycetes</taxon>
        <taxon>Russulales</taxon>
        <taxon>Bondarzewiaceae</taxon>
        <taxon>Bondarzewia</taxon>
    </lineage>
</organism>
<proteinExistence type="predicted"/>
<feature type="region of interest" description="Disordered" evidence="1">
    <location>
        <begin position="749"/>
        <end position="804"/>
    </location>
</feature>
<feature type="domain" description="N-acetyltransferase" evidence="3">
    <location>
        <begin position="32"/>
        <end position="219"/>
    </location>
</feature>
<dbReference type="InterPro" id="IPR009571">
    <property type="entry name" value="SUR7/Rim9-like_fungi"/>
</dbReference>
<dbReference type="SUPFAM" id="SSF55729">
    <property type="entry name" value="Acyl-CoA N-acyltransferases (Nat)"/>
    <property type="match status" value="1"/>
</dbReference>
<accession>A0A4S4LEC6</accession>
<keyword evidence="2" id="KW-0812">Transmembrane</keyword>
<feature type="transmembrane region" description="Helical" evidence="2">
    <location>
        <begin position="337"/>
        <end position="362"/>
    </location>
</feature>
<dbReference type="Gene3D" id="3.40.630.30">
    <property type="match status" value="1"/>
</dbReference>
<feature type="transmembrane region" description="Helical" evidence="2">
    <location>
        <begin position="374"/>
        <end position="396"/>
    </location>
</feature>
<feature type="region of interest" description="Disordered" evidence="1">
    <location>
        <begin position="555"/>
        <end position="584"/>
    </location>
</feature>
<dbReference type="GO" id="GO:0032153">
    <property type="term" value="C:cell division site"/>
    <property type="evidence" value="ECO:0007669"/>
    <property type="project" value="TreeGrafter"/>
</dbReference>
<dbReference type="GO" id="GO:0016747">
    <property type="term" value="F:acyltransferase activity, transferring groups other than amino-acyl groups"/>
    <property type="evidence" value="ECO:0007669"/>
    <property type="project" value="InterPro"/>
</dbReference>
<gene>
    <name evidence="4" type="ORF">EW146_g8443</name>
</gene>
<evidence type="ECO:0000259" key="3">
    <source>
        <dbReference type="Pfam" id="PF13302"/>
    </source>
</evidence>